<reference evidence="1" key="1">
    <citation type="submission" date="2016-11" db="EMBL/GenBank/DDBJ databases">
        <authorList>
            <person name="Jaros S."/>
            <person name="Januszkiewicz K."/>
            <person name="Wedrychowicz H."/>
        </authorList>
    </citation>
    <scope>NUCLEOTIDE SEQUENCE [LARGE SCALE GENOMIC DNA]</scope>
    <source>
        <strain evidence="1">Y48</strain>
    </source>
</reference>
<evidence type="ECO:0008006" key="3">
    <source>
        <dbReference type="Google" id="ProtNLM"/>
    </source>
</evidence>
<dbReference type="InterPro" id="IPR029058">
    <property type="entry name" value="AB_hydrolase_fold"/>
</dbReference>
<dbReference type="Proteomes" id="UP000183810">
    <property type="component" value="Chromosome"/>
</dbReference>
<evidence type="ECO:0000313" key="2">
    <source>
        <dbReference type="Proteomes" id="UP000183810"/>
    </source>
</evidence>
<organism evidence="1 2">
    <name type="scientific">Nocardia mangyaensis</name>
    <dbReference type="NCBI Taxonomy" id="2213200"/>
    <lineage>
        <taxon>Bacteria</taxon>
        <taxon>Bacillati</taxon>
        <taxon>Actinomycetota</taxon>
        <taxon>Actinomycetes</taxon>
        <taxon>Mycobacteriales</taxon>
        <taxon>Nocardiaceae</taxon>
        <taxon>Nocardia</taxon>
    </lineage>
</organism>
<name>A0A1J0VNQ3_9NOCA</name>
<dbReference type="Gene3D" id="3.40.50.1820">
    <property type="entry name" value="alpha/beta hydrolase"/>
    <property type="match status" value="1"/>
</dbReference>
<accession>A0A1J0VNQ3</accession>
<sequence length="139" mass="14788">MDSVVSGAGRSASREESDPVVVFFDGEVWTGPQDVPTTLDNLIDDGALSQSGSVWQDEVPAAILGADLRGTRAYVEVGAQEWVLVPLHRPVVESLRAAGAEVASVEFNGGHDYACWRGGIADGLRRLNYTIVTADSSQE</sequence>
<proteinExistence type="predicted"/>
<dbReference type="SUPFAM" id="SSF53474">
    <property type="entry name" value="alpha/beta-Hydrolases"/>
    <property type="match status" value="1"/>
</dbReference>
<evidence type="ECO:0000313" key="1">
    <source>
        <dbReference type="EMBL" id="APE33642.1"/>
    </source>
</evidence>
<protein>
    <recommendedName>
        <fullName evidence="3">Esterase</fullName>
    </recommendedName>
</protein>
<dbReference type="KEGG" id="nsl:BOX37_06285"/>
<keyword evidence="2" id="KW-1185">Reference proteome</keyword>
<gene>
    <name evidence="1" type="ORF">BOX37_06285</name>
</gene>
<dbReference type="EMBL" id="CP018082">
    <property type="protein sequence ID" value="APE33642.1"/>
    <property type="molecule type" value="Genomic_DNA"/>
</dbReference>
<dbReference type="AlphaFoldDB" id="A0A1J0VNQ3"/>